<dbReference type="GeneID" id="35766525"/>
<evidence type="ECO:0000259" key="2">
    <source>
        <dbReference type="Pfam" id="PF01425"/>
    </source>
</evidence>
<dbReference type="Pfam" id="PF01425">
    <property type="entry name" value="Amidase"/>
    <property type="match status" value="1"/>
</dbReference>
<dbReference type="EMBL" id="CP007586">
    <property type="protein sequence ID" value="AHY15659.1"/>
    <property type="molecule type" value="Genomic_DNA"/>
</dbReference>
<dbReference type="SUPFAM" id="SSF75304">
    <property type="entry name" value="Amidase signature (AS) enzymes"/>
    <property type="match status" value="1"/>
</dbReference>
<dbReference type="InterPro" id="IPR036928">
    <property type="entry name" value="AS_sf"/>
</dbReference>
<comment type="similarity">
    <text evidence="1">Belongs to the amidase family.</text>
</comment>
<dbReference type="Proteomes" id="UP000269148">
    <property type="component" value="Unassembled WGS sequence"/>
</dbReference>
<proteinExistence type="inferred from homology"/>
<dbReference type="AlphaFoldDB" id="A0A3L8GJW7"/>
<gene>
    <name evidence="4" type="ORF">DIY07_04535</name>
    <name evidence="3" type="ORF">DQ08_04125</name>
</gene>
<dbReference type="InterPro" id="IPR000120">
    <property type="entry name" value="Amidase"/>
</dbReference>
<evidence type="ECO:0000313" key="3">
    <source>
        <dbReference type="EMBL" id="AHY15659.1"/>
    </source>
</evidence>
<dbReference type="Proteomes" id="UP000025245">
    <property type="component" value="Chromosome"/>
</dbReference>
<dbReference type="NCBIfam" id="NF005099">
    <property type="entry name" value="PRK06529.1"/>
    <property type="match status" value="1"/>
</dbReference>
<dbReference type="EC" id="3.5.1.4" evidence="4"/>
<dbReference type="OrthoDB" id="9811471at2"/>
<dbReference type="KEGG" id="siz:SI82_04345"/>
<evidence type="ECO:0000313" key="5">
    <source>
        <dbReference type="Proteomes" id="UP000025245"/>
    </source>
</evidence>
<dbReference type="RefSeq" id="WP_003099378.1">
    <property type="nucleotide sequence ID" value="NZ_CP010783.1"/>
</dbReference>
<reference evidence="4 6" key="2">
    <citation type="submission" date="2018-06" db="EMBL/GenBank/DDBJ databases">
        <title>Mutators as drivers of adaptation in pathogenic bacteria and a risk factor for host jumps and vaccine escape.</title>
        <authorList>
            <person name="Barnes A.C."/>
            <person name="Silayeva O."/>
        </authorList>
    </citation>
    <scope>NUCLEOTIDE SEQUENCE [LARGE SCALE GENOMIC DNA]</scope>
    <source>
        <strain evidence="4 6">QMA0445</strain>
    </source>
</reference>
<sequence>MNSFKDASALALAIRQKEVSAAEIVEDTILRAKKSNKALNAITADRYEEALTEAKKGDFKQGIFAGVPIFLKDLGQDMEGLPTSSGSRLFQHYFPKQTDYYVERLQELGFIILGKTNTPEFGFKNISDSKANGPVNLPMANSRNAGGSSGGAAALLSAGITTLGPASDGGGSIRIPASFNGLIGLKPSRGRIPVGPSSYRGWQGASVHFALTKSVQDTRALLYHMQTYQVESPFPLAKLSKDQLYSKELKPLKVACLLQTPDGKPLPQEAYDAVLKASQFLEASGHHVFSLQKLPLEMHDVMSSYYFMNAAETAAMFQHIESGLNRAITKNDMETMTWAIYQNGLNLKAKDYALHLQKWDAFSVTMAHLHEEYDLLLTATTTQVAPKHGQLDPDAHLMAKLSLAEEASKEEQTALIYDMFDKGLAVNPYTPLANLTGQPAISLPTHVTKEGLPLGIQLLVAKGREDLLLAVAEQFESAQQFKTF</sequence>
<dbReference type="KEGG" id="siq:DQ08_04125"/>
<feature type="domain" description="Amidase" evidence="2">
    <location>
        <begin position="23"/>
        <end position="469"/>
    </location>
</feature>
<evidence type="ECO:0000313" key="4">
    <source>
        <dbReference type="EMBL" id="RLU57279.1"/>
    </source>
</evidence>
<dbReference type="STRING" id="1346.BMF34_04220"/>
<dbReference type="GO" id="GO:0004040">
    <property type="term" value="F:amidase activity"/>
    <property type="evidence" value="ECO:0007669"/>
    <property type="project" value="UniProtKB-EC"/>
</dbReference>
<evidence type="ECO:0000256" key="1">
    <source>
        <dbReference type="ARBA" id="ARBA00009199"/>
    </source>
</evidence>
<dbReference type="KEGG" id="sio:DW64_04115"/>
<dbReference type="InterPro" id="IPR020556">
    <property type="entry name" value="Amidase_CS"/>
</dbReference>
<reference evidence="3 5" key="1">
    <citation type="journal article" date="2014" name="Genome Announc.">
        <title>Complete Genome Sequence of a Virulent Strain, Streptococcus iniae ISET0901, Isolated from Diseased Tilapia.</title>
        <authorList>
            <person name="Pridgeon J.W."/>
            <person name="Zhang D."/>
            <person name="Zhang L."/>
        </authorList>
    </citation>
    <scope>NUCLEOTIDE SEQUENCE [LARGE SCALE GENOMIC DNA]</scope>
    <source>
        <strain evidence="3 5">ISET0901</strain>
    </source>
</reference>
<dbReference type="EMBL" id="QLQD01000044">
    <property type="protein sequence ID" value="RLU57279.1"/>
    <property type="molecule type" value="Genomic_DNA"/>
</dbReference>
<dbReference type="Gene3D" id="3.90.1300.10">
    <property type="entry name" value="Amidase signature (AS) domain"/>
    <property type="match status" value="1"/>
</dbReference>
<name>A0A3L8GJW7_STRIN</name>
<organism evidence="4 6">
    <name type="scientific">Streptococcus iniae</name>
    <name type="common">Streptococcus shiloi</name>
    <dbReference type="NCBI Taxonomy" id="1346"/>
    <lineage>
        <taxon>Bacteria</taxon>
        <taxon>Bacillati</taxon>
        <taxon>Bacillota</taxon>
        <taxon>Bacilli</taxon>
        <taxon>Lactobacillales</taxon>
        <taxon>Streptococcaceae</taxon>
        <taxon>Streptococcus</taxon>
    </lineage>
</organism>
<dbReference type="PANTHER" id="PTHR11895:SF7">
    <property type="entry name" value="GLUTAMYL-TRNA(GLN) AMIDOTRANSFERASE SUBUNIT A, MITOCHONDRIAL"/>
    <property type="match status" value="1"/>
</dbReference>
<keyword evidence="4" id="KW-0378">Hydrolase</keyword>
<evidence type="ECO:0000313" key="6">
    <source>
        <dbReference type="Proteomes" id="UP000269148"/>
    </source>
</evidence>
<dbReference type="InterPro" id="IPR023631">
    <property type="entry name" value="Amidase_dom"/>
</dbReference>
<dbReference type="PANTHER" id="PTHR11895">
    <property type="entry name" value="TRANSAMIDASE"/>
    <property type="match status" value="1"/>
</dbReference>
<protein>
    <submittedName>
        <fullName evidence="4">Amidase</fullName>
        <ecNumber evidence="4">3.5.1.4</ecNumber>
    </submittedName>
</protein>
<keyword evidence="5" id="KW-1185">Reference proteome</keyword>
<dbReference type="PROSITE" id="PS00571">
    <property type="entry name" value="AMIDASES"/>
    <property type="match status" value="1"/>
</dbReference>
<accession>A0A3L8GJW7</accession>